<evidence type="ECO:0000313" key="2">
    <source>
        <dbReference type="Proteomes" id="UP000307440"/>
    </source>
</evidence>
<proteinExistence type="predicted"/>
<dbReference type="AlphaFoldDB" id="A0A5C3KT39"/>
<name>A0A5C3KT39_COPMA</name>
<keyword evidence="2" id="KW-1185">Reference proteome</keyword>
<dbReference type="Proteomes" id="UP000307440">
    <property type="component" value="Unassembled WGS sequence"/>
</dbReference>
<evidence type="ECO:0000313" key="1">
    <source>
        <dbReference type="EMBL" id="TFK23769.1"/>
    </source>
</evidence>
<protein>
    <submittedName>
        <fullName evidence="1">Uncharacterized protein</fullName>
    </submittedName>
</protein>
<sequence length="197" mass="22215">LYRHLEMLENLVPNSNKPGARLWIDVIFFRVSAMLSYNQDMDLNVEQPIPSIGVTVPGQTHLKIGGTIDYAIVATESRKYESFIQTSQFQYVKRQNPNPLFITKAKQEGVTLRNHIPQAVARMFASAKYRVRKEIARGTVTNGHEWIFIILYINQGGIGGTYATSPTIKIQVSERYPFRVISPGPDIIAGTLFFVPS</sequence>
<organism evidence="1 2">
    <name type="scientific">Coprinopsis marcescibilis</name>
    <name type="common">Agaric fungus</name>
    <name type="synonym">Psathyrella marcescibilis</name>
    <dbReference type="NCBI Taxonomy" id="230819"/>
    <lineage>
        <taxon>Eukaryota</taxon>
        <taxon>Fungi</taxon>
        <taxon>Dikarya</taxon>
        <taxon>Basidiomycota</taxon>
        <taxon>Agaricomycotina</taxon>
        <taxon>Agaricomycetes</taxon>
        <taxon>Agaricomycetidae</taxon>
        <taxon>Agaricales</taxon>
        <taxon>Agaricineae</taxon>
        <taxon>Psathyrellaceae</taxon>
        <taxon>Coprinopsis</taxon>
    </lineage>
</organism>
<dbReference type="OrthoDB" id="2720314at2759"/>
<dbReference type="EMBL" id="ML210212">
    <property type="protein sequence ID" value="TFK23769.1"/>
    <property type="molecule type" value="Genomic_DNA"/>
</dbReference>
<feature type="non-terminal residue" evidence="1">
    <location>
        <position position="1"/>
    </location>
</feature>
<gene>
    <name evidence="1" type="ORF">FA15DRAFT_743803</name>
</gene>
<accession>A0A5C3KT39</accession>
<reference evidence="1 2" key="1">
    <citation type="journal article" date="2019" name="Nat. Ecol. Evol.">
        <title>Megaphylogeny resolves global patterns of mushroom evolution.</title>
        <authorList>
            <person name="Varga T."/>
            <person name="Krizsan K."/>
            <person name="Foldi C."/>
            <person name="Dima B."/>
            <person name="Sanchez-Garcia M."/>
            <person name="Sanchez-Ramirez S."/>
            <person name="Szollosi G.J."/>
            <person name="Szarkandi J.G."/>
            <person name="Papp V."/>
            <person name="Albert L."/>
            <person name="Andreopoulos W."/>
            <person name="Angelini C."/>
            <person name="Antonin V."/>
            <person name="Barry K.W."/>
            <person name="Bougher N.L."/>
            <person name="Buchanan P."/>
            <person name="Buyck B."/>
            <person name="Bense V."/>
            <person name="Catcheside P."/>
            <person name="Chovatia M."/>
            <person name="Cooper J."/>
            <person name="Damon W."/>
            <person name="Desjardin D."/>
            <person name="Finy P."/>
            <person name="Geml J."/>
            <person name="Haridas S."/>
            <person name="Hughes K."/>
            <person name="Justo A."/>
            <person name="Karasinski D."/>
            <person name="Kautmanova I."/>
            <person name="Kiss B."/>
            <person name="Kocsube S."/>
            <person name="Kotiranta H."/>
            <person name="LaButti K.M."/>
            <person name="Lechner B.E."/>
            <person name="Liimatainen K."/>
            <person name="Lipzen A."/>
            <person name="Lukacs Z."/>
            <person name="Mihaltcheva S."/>
            <person name="Morgado L.N."/>
            <person name="Niskanen T."/>
            <person name="Noordeloos M.E."/>
            <person name="Ohm R.A."/>
            <person name="Ortiz-Santana B."/>
            <person name="Ovrebo C."/>
            <person name="Racz N."/>
            <person name="Riley R."/>
            <person name="Savchenko A."/>
            <person name="Shiryaev A."/>
            <person name="Soop K."/>
            <person name="Spirin V."/>
            <person name="Szebenyi C."/>
            <person name="Tomsovsky M."/>
            <person name="Tulloss R.E."/>
            <person name="Uehling J."/>
            <person name="Grigoriev I.V."/>
            <person name="Vagvolgyi C."/>
            <person name="Papp T."/>
            <person name="Martin F.M."/>
            <person name="Miettinen O."/>
            <person name="Hibbett D.S."/>
            <person name="Nagy L.G."/>
        </authorList>
    </citation>
    <scope>NUCLEOTIDE SEQUENCE [LARGE SCALE GENOMIC DNA]</scope>
    <source>
        <strain evidence="1 2">CBS 121175</strain>
    </source>
</reference>